<dbReference type="Proteomes" id="UP000193144">
    <property type="component" value="Unassembled WGS sequence"/>
</dbReference>
<sequence length="478" mass="52279">MHTPAKRKVTNATSPGISKRPKIAVPEYHLTPSRRDDTGEVVWPAPRAQIDLARARILECANSNKPTLILPDKDADGLSSGSILYHTLTTLGLSSDLISVHFPPKGSNIHDDTARAFVSSISPSYIFVLDQGSRRSRALASSLHKALVIDHHFAEEGGFPENSEFVTAHDCAPVATSSLLTYHLCLPLAQTLQDKISWLAALGTHGDLGTALKWDPPLPDMTAAFKQFTKKALNEAVSLINAPRRTAAYNVWDAWDALLSAPGPVSILQNRKLQEASMEVRKETKRWTRSPPKFSADSTIAVVTISSEAQVHPVIATRWSGHLKSDKLEIVMCANEGYLQGMVNFSCRVAKHARAREGEGKVDIIKTLESIAARSPDLRQRLGESFARGHKEASGGIVGIEEWKELKELMGVGVNGKKKGETASEGRNPKDGIENKKATQKNTLSNYFGKQPKIQSKSPQSRDTTHPDVIRKDLSEST</sequence>
<keyword evidence="4" id="KW-1185">Reference proteome</keyword>
<dbReference type="GO" id="GO:0004527">
    <property type="term" value="F:exonuclease activity"/>
    <property type="evidence" value="ECO:0007669"/>
    <property type="project" value="UniProtKB-KW"/>
</dbReference>
<feature type="compositionally biased region" description="Basic and acidic residues" evidence="1">
    <location>
        <begin position="463"/>
        <end position="478"/>
    </location>
</feature>
<proteinExistence type="predicted"/>
<evidence type="ECO:0000259" key="2">
    <source>
        <dbReference type="Pfam" id="PF01368"/>
    </source>
</evidence>
<organism evidence="3 4">
    <name type="scientific">Clohesyomyces aquaticus</name>
    <dbReference type="NCBI Taxonomy" id="1231657"/>
    <lineage>
        <taxon>Eukaryota</taxon>
        <taxon>Fungi</taxon>
        <taxon>Dikarya</taxon>
        <taxon>Ascomycota</taxon>
        <taxon>Pezizomycotina</taxon>
        <taxon>Dothideomycetes</taxon>
        <taxon>Pleosporomycetidae</taxon>
        <taxon>Pleosporales</taxon>
        <taxon>Lindgomycetaceae</taxon>
        <taxon>Clohesyomyces</taxon>
    </lineage>
</organism>
<dbReference type="STRING" id="1231657.A0A1Y1ZJ66"/>
<dbReference type="PANTHER" id="PTHR30255">
    <property type="entry name" value="SINGLE-STRANDED-DNA-SPECIFIC EXONUCLEASE RECJ"/>
    <property type="match status" value="1"/>
</dbReference>
<feature type="region of interest" description="Disordered" evidence="1">
    <location>
        <begin position="416"/>
        <end position="478"/>
    </location>
</feature>
<gene>
    <name evidence="3" type="ORF">BCR34DRAFT_539741</name>
</gene>
<dbReference type="PANTHER" id="PTHR30255:SF2">
    <property type="entry name" value="SINGLE-STRANDED-DNA-SPECIFIC EXONUCLEASE RECJ"/>
    <property type="match status" value="1"/>
</dbReference>
<feature type="region of interest" description="Disordered" evidence="1">
    <location>
        <begin position="1"/>
        <end position="39"/>
    </location>
</feature>
<dbReference type="Pfam" id="PF01368">
    <property type="entry name" value="DHH"/>
    <property type="match status" value="1"/>
</dbReference>
<feature type="compositionally biased region" description="Polar residues" evidence="1">
    <location>
        <begin position="440"/>
        <end position="462"/>
    </location>
</feature>
<comment type="caution">
    <text evidence="3">The sequence shown here is derived from an EMBL/GenBank/DDBJ whole genome shotgun (WGS) entry which is preliminary data.</text>
</comment>
<name>A0A1Y1ZJ66_9PLEO</name>
<dbReference type="SUPFAM" id="SSF64182">
    <property type="entry name" value="DHH phosphoesterases"/>
    <property type="match status" value="1"/>
</dbReference>
<evidence type="ECO:0000256" key="1">
    <source>
        <dbReference type="SAM" id="MobiDB-lite"/>
    </source>
</evidence>
<evidence type="ECO:0000313" key="4">
    <source>
        <dbReference type="Proteomes" id="UP000193144"/>
    </source>
</evidence>
<dbReference type="Gene3D" id="3.90.1640.30">
    <property type="match status" value="1"/>
</dbReference>
<feature type="domain" description="DDH" evidence="2">
    <location>
        <begin position="68"/>
        <end position="202"/>
    </location>
</feature>
<reference evidence="3 4" key="1">
    <citation type="submission" date="2016-07" db="EMBL/GenBank/DDBJ databases">
        <title>Pervasive Adenine N6-methylation of Active Genes in Fungi.</title>
        <authorList>
            <consortium name="DOE Joint Genome Institute"/>
            <person name="Mondo S.J."/>
            <person name="Dannebaum R.O."/>
            <person name="Kuo R.C."/>
            <person name="Labutti K."/>
            <person name="Haridas S."/>
            <person name="Kuo A."/>
            <person name="Salamov A."/>
            <person name="Ahrendt S.R."/>
            <person name="Lipzen A."/>
            <person name="Sullivan W."/>
            <person name="Andreopoulos W.B."/>
            <person name="Clum A."/>
            <person name="Lindquist E."/>
            <person name="Daum C."/>
            <person name="Ramamoorthy G.K."/>
            <person name="Gryganskyi A."/>
            <person name="Culley D."/>
            <person name="Magnuson J.K."/>
            <person name="James T.Y."/>
            <person name="O'Malley M.A."/>
            <person name="Stajich J.E."/>
            <person name="Spatafora J.W."/>
            <person name="Visel A."/>
            <person name="Grigoriev I.V."/>
        </authorList>
    </citation>
    <scope>NUCLEOTIDE SEQUENCE [LARGE SCALE GENOMIC DNA]</scope>
    <source>
        <strain evidence="3 4">CBS 115471</strain>
    </source>
</reference>
<dbReference type="AlphaFoldDB" id="A0A1Y1ZJ66"/>
<accession>A0A1Y1ZJ66</accession>
<dbReference type="InterPro" id="IPR051673">
    <property type="entry name" value="SSDNA_exonuclease_RecJ"/>
</dbReference>
<dbReference type="InterPro" id="IPR038763">
    <property type="entry name" value="DHH_sf"/>
</dbReference>
<dbReference type="EMBL" id="MCFA01000075">
    <property type="protein sequence ID" value="ORY10244.1"/>
    <property type="molecule type" value="Genomic_DNA"/>
</dbReference>
<dbReference type="OrthoDB" id="284473at2759"/>
<evidence type="ECO:0000313" key="3">
    <source>
        <dbReference type="EMBL" id="ORY10244.1"/>
    </source>
</evidence>
<feature type="compositionally biased region" description="Basic and acidic residues" evidence="1">
    <location>
        <begin position="418"/>
        <end position="437"/>
    </location>
</feature>
<protein>
    <recommendedName>
        <fullName evidence="2">DDH domain-containing protein</fullName>
    </recommendedName>
</protein>
<dbReference type="InterPro" id="IPR001667">
    <property type="entry name" value="DDH_dom"/>
</dbReference>